<gene>
    <name evidence="1" type="ORF">LTR25_003151</name>
</gene>
<name>A0AAV9QIT1_9PEZI</name>
<dbReference type="AlphaFoldDB" id="A0AAV9QIT1"/>
<reference evidence="1 2" key="1">
    <citation type="submission" date="2023-06" db="EMBL/GenBank/DDBJ databases">
        <title>Black Yeasts Isolated from many extreme environments.</title>
        <authorList>
            <person name="Coleine C."/>
            <person name="Stajich J.E."/>
            <person name="Selbmann L."/>
        </authorList>
    </citation>
    <scope>NUCLEOTIDE SEQUENCE [LARGE SCALE GENOMIC DNA]</scope>
    <source>
        <strain evidence="1 2">CCFEE 5887</strain>
    </source>
</reference>
<sequence length="421" mass="48475">MTDMTIKPHTLQKLAWACGCSREGDSAFVCDGTCRLNERWTLHCAKDRFSGPGSTVAVLFSGESTYVFKWSDNNVILASFHSSRSPKPFTRATDLMALDWMHEELLEFPDTFTHSNLERAAVTEAVVRLRLVEASAMPYLQNDRTANSDGDGHTIIEDDYVDIDAIAPYEHDILPWEDWKPDNIIATLSGPAERGPLLQHEDSREQTLLYQFKLTRDDALTISTRHEEVETAWYESAERYKLQRDKGKDFKLTDVFCFLQADDRILTSISPEELAALKECVRILATYAVQRLEHPAFTLLRDRSPVLQCELHIFTLCLRKEVEEQSEMLIQFWFEDHLYDWTYGQIFQVMTTETQTSVDLTITHKREKKHMQPKYQILHHMSELNQQGVFFCCEGLGYAGKILVLPQEAMPPKAFQLAYVS</sequence>
<accession>A0AAV9QIT1</accession>
<evidence type="ECO:0000313" key="2">
    <source>
        <dbReference type="Proteomes" id="UP001345827"/>
    </source>
</evidence>
<dbReference type="Proteomes" id="UP001345827">
    <property type="component" value="Unassembled WGS sequence"/>
</dbReference>
<dbReference type="EMBL" id="JAXLQG010000004">
    <property type="protein sequence ID" value="KAK5541374.1"/>
    <property type="molecule type" value="Genomic_DNA"/>
</dbReference>
<evidence type="ECO:0000313" key="1">
    <source>
        <dbReference type="EMBL" id="KAK5541374.1"/>
    </source>
</evidence>
<keyword evidence="2" id="KW-1185">Reference proteome</keyword>
<protein>
    <submittedName>
        <fullName evidence="1">Uncharacterized protein</fullName>
    </submittedName>
</protein>
<organism evidence="1 2">
    <name type="scientific">Vermiconidia calcicola</name>
    <dbReference type="NCBI Taxonomy" id="1690605"/>
    <lineage>
        <taxon>Eukaryota</taxon>
        <taxon>Fungi</taxon>
        <taxon>Dikarya</taxon>
        <taxon>Ascomycota</taxon>
        <taxon>Pezizomycotina</taxon>
        <taxon>Dothideomycetes</taxon>
        <taxon>Dothideomycetidae</taxon>
        <taxon>Mycosphaerellales</taxon>
        <taxon>Extremaceae</taxon>
        <taxon>Vermiconidia</taxon>
    </lineage>
</organism>
<proteinExistence type="predicted"/>
<comment type="caution">
    <text evidence="1">The sequence shown here is derived from an EMBL/GenBank/DDBJ whole genome shotgun (WGS) entry which is preliminary data.</text>
</comment>